<keyword evidence="2" id="KW-1185">Reference proteome</keyword>
<protein>
    <submittedName>
        <fullName evidence="1">Uncharacterized protein</fullName>
    </submittedName>
</protein>
<evidence type="ECO:0000313" key="1">
    <source>
        <dbReference type="EMBL" id="DAD40217.1"/>
    </source>
</evidence>
<sequence length="162" mass="18020">MIEKIENNYTNTHLTLVLRQLSNQRSPLNWPNLARERLPTFSCLARQILFLLLTTTINIDDATLLTLVPHHFKPHLLTTPPNKRKDHAYVSTTDQHHFPGPTPWMAQVVCGLSNYLYTQSLRSLEPHPTVASALAMVPLAISLSAEQGLADSIGCSAVGVFI</sequence>
<reference evidence="1 2" key="1">
    <citation type="journal article" date="2020" name="Mol. Biol. Evol.">
        <title>Distinct Expression and Methylation Patterns for Genes with Different Fates following a Single Whole-Genome Duplication in Flowering Plants.</title>
        <authorList>
            <person name="Shi T."/>
            <person name="Rahmani R.S."/>
            <person name="Gugger P.F."/>
            <person name="Wang M."/>
            <person name="Li H."/>
            <person name="Zhang Y."/>
            <person name="Li Z."/>
            <person name="Wang Q."/>
            <person name="Van de Peer Y."/>
            <person name="Marchal K."/>
            <person name="Chen J."/>
        </authorList>
    </citation>
    <scope>NUCLEOTIDE SEQUENCE [LARGE SCALE GENOMIC DNA]</scope>
    <source>
        <tissue evidence="1">Leaf</tissue>
    </source>
</reference>
<evidence type="ECO:0000313" key="2">
    <source>
        <dbReference type="Proteomes" id="UP000607653"/>
    </source>
</evidence>
<dbReference type="Proteomes" id="UP000607653">
    <property type="component" value="Unassembled WGS sequence"/>
</dbReference>
<organism evidence="1 2">
    <name type="scientific">Nelumbo nucifera</name>
    <name type="common">Sacred lotus</name>
    <dbReference type="NCBI Taxonomy" id="4432"/>
    <lineage>
        <taxon>Eukaryota</taxon>
        <taxon>Viridiplantae</taxon>
        <taxon>Streptophyta</taxon>
        <taxon>Embryophyta</taxon>
        <taxon>Tracheophyta</taxon>
        <taxon>Spermatophyta</taxon>
        <taxon>Magnoliopsida</taxon>
        <taxon>Proteales</taxon>
        <taxon>Nelumbonaceae</taxon>
        <taxon>Nelumbo</taxon>
    </lineage>
</organism>
<dbReference type="AlphaFoldDB" id="A0A822Z5U5"/>
<dbReference type="EMBL" id="DUZY01000005">
    <property type="protein sequence ID" value="DAD40217.1"/>
    <property type="molecule type" value="Genomic_DNA"/>
</dbReference>
<proteinExistence type="predicted"/>
<gene>
    <name evidence="1" type="ORF">HUJ06_014540</name>
</gene>
<name>A0A822Z5U5_NELNU</name>
<accession>A0A822Z5U5</accession>
<comment type="caution">
    <text evidence="1">The sequence shown here is derived from an EMBL/GenBank/DDBJ whole genome shotgun (WGS) entry which is preliminary data.</text>
</comment>